<protein>
    <submittedName>
        <fullName evidence="1">10384_t:CDS:1</fullName>
    </submittedName>
</protein>
<proteinExistence type="predicted"/>
<gene>
    <name evidence="1" type="ORF">ACOLOM_LOCUS2192</name>
</gene>
<organism evidence="1 2">
    <name type="scientific">Acaulospora colombiana</name>
    <dbReference type="NCBI Taxonomy" id="27376"/>
    <lineage>
        <taxon>Eukaryota</taxon>
        <taxon>Fungi</taxon>
        <taxon>Fungi incertae sedis</taxon>
        <taxon>Mucoromycota</taxon>
        <taxon>Glomeromycotina</taxon>
        <taxon>Glomeromycetes</taxon>
        <taxon>Diversisporales</taxon>
        <taxon>Acaulosporaceae</taxon>
        <taxon>Acaulospora</taxon>
    </lineage>
</organism>
<sequence length="125" mass="13919">MIKIDIRRNYVTSVKRNPQKDMGIEITDRAAEQLKTLSKTEKNNNLALRITVDSGGCHGFQYFYDLTEESSFKDDDVVFENDGAKVVVDMTSLGMVNGSKIDYTEELIGSQFQVVDNPQALSGCG</sequence>
<accession>A0ACA9KPN3</accession>
<reference evidence="1" key="1">
    <citation type="submission" date="2021-06" db="EMBL/GenBank/DDBJ databases">
        <authorList>
            <person name="Kallberg Y."/>
            <person name="Tangrot J."/>
            <person name="Rosling A."/>
        </authorList>
    </citation>
    <scope>NUCLEOTIDE SEQUENCE</scope>
    <source>
        <strain evidence="1">CL356</strain>
    </source>
</reference>
<evidence type="ECO:0000313" key="2">
    <source>
        <dbReference type="Proteomes" id="UP000789525"/>
    </source>
</evidence>
<dbReference type="Proteomes" id="UP000789525">
    <property type="component" value="Unassembled WGS sequence"/>
</dbReference>
<keyword evidence="2" id="KW-1185">Reference proteome</keyword>
<evidence type="ECO:0000313" key="1">
    <source>
        <dbReference type="EMBL" id="CAG8486124.1"/>
    </source>
</evidence>
<name>A0ACA9KPN3_9GLOM</name>
<comment type="caution">
    <text evidence="1">The sequence shown here is derived from an EMBL/GenBank/DDBJ whole genome shotgun (WGS) entry which is preliminary data.</text>
</comment>
<dbReference type="EMBL" id="CAJVPT010002712">
    <property type="protein sequence ID" value="CAG8486124.1"/>
    <property type="molecule type" value="Genomic_DNA"/>
</dbReference>